<feature type="transmembrane region" description="Helical" evidence="7">
    <location>
        <begin position="104"/>
        <end position="126"/>
    </location>
</feature>
<dbReference type="OrthoDB" id="2196240at2759"/>
<dbReference type="PANTHER" id="PTHR48021:SF1">
    <property type="entry name" value="GH07001P-RELATED"/>
    <property type="match status" value="1"/>
</dbReference>
<dbReference type="InterPro" id="IPR005829">
    <property type="entry name" value="Sugar_transporter_CS"/>
</dbReference>
<dbReference type="PROSITE" id="PS00216">
    <property type="entry name" value="SUGAR_TRANSPORT_1"/>
    <property type="match status" value="1"/>
</dbReference>
<dbReference type="Pfam" id="PF00083">
    <property type="entry name" value="Sugar_tr"/>
    <property type="match status" value="2"/>
</dbReference>
<dbReference type="GO" id="GO:0016020">
    <property type="term" value="C:membrane"/>
    <property type="evidence" value="ECO:0007669"/>
    <property type="project" value="UniProtKB-SubCell"/>
</dbReference>
<sequence length="393" mass="43996">MVSSVFACSLISSLSSFTFGMSLTSIGLVIGTINKNYVELGFTYEYNHYITLFSTIVFLGAFFSSYFNYFFDRFSKKNLLIFNNLFYFTGFFILWKFPRVYLGILARFIIGLGSGISCCSVPGYIFMISNDSNRGFYMSFNSIGIITGLIVGKCLSVFVKEDYFEAALMAIMGYLVLHSMALTLIKDVKPKQDKDDSGQRSILELFSNSKALKSVLLAVSFHVAQHACGVDYFSCFIDEIFEKNDYAGVKGIGCLTFSAIVSISSANYIDKLGRKPMIIISSSIILLSTGIMGTGIVNVPVALLYMLGFNVGLSSIPWFITNEMFPYEYFNAAQRLSVGINWMSAFIFALSLKPTHEYYGHPTYFFYSFSMTVFIIIVLVLFKETKGKSVGFQ</sequence>
<feature type="domain" description="Major facilitator superfamily (MFS) profile" evidence="8">
    <location>
        <begin position="8"/>
        <end position="386"/>
    </location>
</feature>
<dbReference type="InterPro" id="IPR036259">
    <property type="entry name" value="MFS_trans_sf"/>
</dbReference>
<feature type="transmembrane region" description="Helical" evidence="7">
    <location>
        <begin position="79"/>
        <end position="98"/>
    </location>
</feature>
<keyword evidence="10" id="KW-1185">Reference proteome</keyword>
<evidence type="ECO:0000313" key="9">
    <source>
        <dbReference type="EMBL" id="KAF9763179.1"/>
    </source>
</evidence>
<keyword evidence="5 7" id="KW-1133">Transmembrane helix</keyword>
<feature type="transmembrane region" description="Helical" evidence="7">
    <location>
        <begin position="277"/>
        <end position="296"/>
    </location>
</feature>
<feature type="transmembrane region" description="Helical" evidence="7">
    <location>
        <begin position="332"/>
        <end position="352"/>
    </location>
</feature>
<dbReference type="GO" id="GO:0022857">
    <property type="term" value="F:transmembrane transporter activity"/>
    <property type="evidence" value="ECO:0007669"/>
    <property type="project" value="InterPro"/>
</dbReference>
<feature type="transmembrane region" description="Helical" evidence="7">
    <location>
        <begin position="364"/>
        <end position="382"/>
    </location>
</feature>
<evidence type="ECO:0000256" key="5">
    <source>
        <dbReference type="ARBA" id="ARBA00022989"/>
    </source>
</evidence>
<feature type="transmembrane region" description="Helical" evidence="7">
    <location>
        <begin position="47"/>
        <end position="67"/>
    </location>
</feature>
<protein>
    <submittedName>
        <fullName evidence="9">Solute carrier family 2, facilitated glucose transporter member 3</fullName>
    </submittedName>
</protein>
<evidence type="ECO:0000256" key="3">
    <source>
        <dbReference type="ARBA" id="ARBA00022448"/>
    </source>
</evidence>
<keyword evidence="3" id="KW-0813">Transport</keyword>
<feature type="transmembrane region" description="Helical" evidence="7">
    <location>
        <begin position="164"/>
        <end position="185"/>
    </location>
</feature>
<accession>A0A9P6GYF3</accession>
<feature type="transmembrane region" description="Helical" evidence="7">
    <location>
        <begin position="302"/>
        <end position="320"/>
    </location>
</feature>
<dbReference type="PRINTS" id="PR00171">
    <property type="entry name" value="SUGRTRNSPORT"/>
</dbReference>
<dbReference type="PROSITE" id="PS50850">
    <property type="entry name" value="MFS"/>
    <property type="match status" value="1"/>
</dbReference>
<dbReference type="Proteomes" id="UP000740883">
    <property type="component" value="Unassembled WGS sequence"/>
</dbReference>
<dbReference type="InterPro" id="IPR005828">
    <property type="entry name" value="MFS_sugar_transport-like"/>
</dbReference>
<name>A0A9P6GYF3_9MICR</name>
<comment type="subcellular location">
    <subcellularLocation>
        <location evidence="1">Membrane</location>
        <topology evidence="1">Multi-pass membrane protein</topology>
    </subcellularLocation>
</comment>
<evidence type="ECO:0000259" key="8">
    <source>
        <dbReference type="PROSITE" id="PS50850"/>
    </source>
</evidence>
<dbReference type="SUPFAM" id="SSF103473">
    <property type="entry name" value="MFS general substrate transporter"/>
    <property type="match status" value="1"/>
</dbReference>
<evidence type="ECO:0000313" key="10">
    <source>
        <dbReference type="Proteomes" id="UP000740883"/>
    </source>
</evidence>
<feature type="transmembrane region" description="Helical" evidence="7">
    <location>
        <begin position="138"/>
        <end position="158"/>
    </location>
</feature>
<evidence type="ECO:0000256" key="4">
    <source>
        <dbReference type="ARBA" id="ARBA00022692"/>
    </source>
</evidence>
<gene>
    <name evidence="9" type="primary">SLC2A3_1</name>
    <name evidence="9" type="ORF">NGRA_1445</name>
</gene>
<dbReference type="PANTHER" id="PTHR48021">
    <property type="match status" value="1"/>
</dbReference>
<evidence type="ECO:0000256" key="6">
    <source>
        <dbReference type="ARBA" id="ARBA00023136"/>
    </source>
</evidence>
<dbReference type="InterPro" id="IPR050549">
    <property type="entry name" value="MFS_Trehalose_Transporter"/>
</dbReference>
<keyword evidence="4 7" id="KW-0812">Transmembrane</keyword>
<keyword evidence="9" id="KW-0762">Sugar transport</keyword>
<evidence type="ECO:0000256" key="7">
    <source>
        <dbReference type="SAM" id="Phobius"/>
    </source>
</evidence>
<comment type="similarity">
    <text evidence="2">Belongs to the major facilitator superfamily. Sugar transporter (TC 2.A.1.1) family.</text>
</comment>
<proteinExistence type="inferred from homology"/>
<dbReference type="EMBL" id="SBJO01000093">
    <property type="protein sequence ID" value="KAF9763179.1"/>
    <property type="molecule type" value="Genomic_DNA"/>
</dbReference>
<evidence type="ECO:0000256" key="1">
    <source>
        <dbReference type="ARBA" id="ARBA00004141"/>
    </source>
</evidence>
<dbReference type="Gene3D" id="1.20.1250.20">
    <property type="entry name" value="MFS general substrate transporter like domains"/>
    <property type="match status" value="2"/>
</dbReference>
<evidence type="ECO:0000256" key="2">
    <source>
        <dbReference type="ARBA" id="ARBA00010992"/>
    </source>
</evidence>
<organism evidence="9 10">
    <name type="scientific">Nosema granulosis</name>
    <dbReference type="NCBI Taxonomy" id="83296"/>
    <lineage>
        <taxon>Eukaryota</taxon>
        <taxon>Fungi</taxon>
        <taxon>Fungi incertae sedis</taxon>
        <taxon>Microsporidia</taxon>
        <taxon>Nosematidae</taxon>
        <taxon>Nosema</taxon>
    </lineage>
</organism>
<comment type="caution">
    <text evidence="9">The sequence shown here is derived from an EMBL/GenBank/DDBJ whole genome shotgun (WGS) entry which is preliminary data.</text>
</comment>
<dbReference type="AlphaFoldDB" id="A0A9P6GYF3"/>
<reference evidence="9 10" key="1">
    <citation type="journal article" date="2020" name="Genome Biol. Evol.">
        <title>Comparative genomics of strictly vertically transmitted, feminizing microsporidia endosymbionts of amphipod crustaceans.</title>
        <authorList>
            <person name="Cormier A."/>
            <person name="Chebbi M.A."/>
            <person name="Giraud I."/>
            <person name="Wattier R."/>
            <person name="Teixeira M."/>
            <person name="Gilbert C."/>
            <person name="Rigaud T."/>
            <person name="Cordaux R."/>
        </authorList>
    </citation>
    <scope>NUCLEOTIDE SEQUENCE [LARGE SCALE GENOMIC DNA]</scope>
    <source>
        <strain evidence="9 10">Ou3-Ou53</strain>
    </source>
</reference>
<keyword evidence="6 7" id="KW-0472">Membrane</keyword>
<dbReference type="InterPro" id="IPR020846">
    <property type="entry name" value="MFS_dom"/>
</dbReference>
<dbReference type="InterPro" id="IPR003663">
    <property type="entry name" value="Sugar/inositol_transpt"/>
</dbReference>